<proteinExistence type="predicted"/>
<evidence type="ECO:0000256" key="1">
    <source>
        <dbReference type="SAM" id="MobiDB-lite"/>
    </source>
</evidence>
<name>A0A976A2R5_9BURK</name>
<comment type="caution">
    <text evidence="2">The sequence shown here is derived from an EMBL/GenBank/DDBJ whole genome shotgun (WGS) entry which is preliminary data.</text>
</comment>
<organism evidence="2 3">
    <name type="scientific">Cupriavidus taiwanensis</name>
    <dbReference type="NCBI Taxonomy" id="164546"/>
    <lineage>
        <taxon>Bacteria</taxon>
        <taxon>Pseudomonadati</taxon>
        <taxon>Pseudomonadota</taxon>
        <taxon>Betaproteobacteria</taxon>
        <taxon>Burkholderiales</taxon>
        <taxon>Burkholderiaceae</taxon>
        <taxon>Cupriavidus</taxon>
    </lineage>
</organism>
<reference evidence="2 3" key="1">
    <citation type="submission" date="2018-01" db="EMBL/GenBank/DDBJ databases">
        <authorList>
            <person name="Clerissi C."/>
        </authorList>
    </citation>
    <scope>NUCLEOTIDE SEQUENCE [LARGE SCALE GENOMIC DNA]</scope>
    <source>
        <strain evidence="2">Cupriavidus sp. LMG 19464</strain>
    </source>
</reference>
<protein>
    <submittedName>
        <fullName evidence="2">Phage transcriptional regulator, AlpA (Modular protein)</fullName>
    </submittedName>
</protein>
<feature type="region of interest" description="Disordered" evidence="1">
    <location>
        <begin position="1"/>
        <end position="21"/>
    </location>
</feature>
<gene>
    <name evidence="2" type="ORF">CBM2587_A70065</name>
</gene>
<accession>A0A976A2R5</accession>
<evidence type="ECO:0000313" key="2">
    <source>
        <dbReference type="EMBL" id="SOY55795.1"/>
    </source>
</evidence>
<evidence type="ECO:0000313" key="3">
    <source>
        <dbReference type="Proteomes" id="UP000256780"/>
    </source>
</evidence>
<dbReference type="AlphaFoldDB" id="A0A976A2R5"/>
<sequence>MAKKTKNPLRPPLPQAAQTQRAVREIPASLPLVGRGRWNDIAPFVGVSRETWRRLVSEGRAPAAQRISERCTLYDFASVHAWISDPANFAIKEAQ</sequence>
<dbReference type="Proteomes" id="UP000256780">
    <property type="component" value="Chromosome CBM2587_a"/>
</dbReference>
<dbReference type="EMBL" id="OFSQ01000026">
    <property type="protein sequence ID" value="SOY55795.1"/>
    <property type="molecule type" value="Genomic_DNA"/>
</dbReference>